<dbReference type="EMBL" id="MRZV01000063">
    <property type="protein sequence ID" value="PIK60237.1"/>
    <property type="molecule type" value="Genomic_DNA"/>
</dbReference>
<protein>
    <submittedName>
        <fullName evidence="2">Putative interaptin</fullName>
    </submittedName>
</protein>
<proteinExistence type="predicted"/>
<dbReference type="PANTHER" id="PTHR37915:SF3">
    <property type="match status" value="1"/>
</dbReference>
<comment type="caution">
    <text evidence="2">The sequence shown here is derived from an EMBL/GenBank/DDBJ whole genome shotgun (WGS) entry which is preliminary data.</text>
</comment>
<accession>A0A2G8LJ06</accession>
<dbReference type="Proteomes" id="UP000230750">
    <property type="component" value="Unassembled WGS sequence"/>
</dbReference>
<dbReference type="STRING" id="307972.A0A2G8LJ06"/>
<evidence type="ECO:0000313" key="3">
    <source>
        <dbReference type="Proteomes" id="UP000230750"/>
    </source>
</evidence>
<dbReference type="OrthoDB" id="10037468at2759"/>
<feature type="region of interest" description="Disordered" evidence="1">
    <location>
        <begin position="125"/>
        <end position="267"/>
    </location>
</feature>
<evidence type="ECO:0000256" key="1">
    <source>
        <dbReference type="SAM" id="MobiDB-lite"/>
    </source>
</evidence>
<sequence length="267" mass="28818">MDATTVIRDTLKSPACRDSPVPVNGSAIQMVGTPPQAMWSMSSSLPADPPKTTLDEDGERMLNKLSSPLITTPKILELEINRMLIGQNTISSPTKPFLSDDRLVNAANASVRSYMTIARPSAYPISNLKHTRPNSSGTDNSRIGAGSPLSRSSSPKLHVRAKSESSLNTSQPLPPIKVPTEENDPDQLVKMIGDNEQGHGHSRPVTHPSPPQTPPGSSIRQSPPTLPNVDSHDRLDKNDEDGKSTNGHVTRISMKSPTAVEETRFVE</sequence>
<keyword evidence="3" id="KW-1185">Reference proteome</keyword>
<feature type="compositionally biased region" description="Polar residues" evidence="1">
    <location>
        <begin position="244"/>
        <end position="256"/>
    </location>
</feature>
<reference evidence="2 3" key="1">
    <citation type="journal article" date="2017" name="PLoS Biol.">
        <title>The sea cucumber genome provides insights into morphological evolution and visceral regeneration.</title>
        <authorList>
            <person name="Zhang X."/>
            <person name="Sun L."/>
            <person name="Yuan J."/>
            <person name="Sun Y."/>
            <person name="Gao Y."/>
            <person name="Zhang L."/>
            <person name="Li S."/>
            <person name="Dai H."/>
            <person name="Hamel J.F."/>
            <person name="Liu C."/>
            <person name="Yu Y."/>
            <person name="Liu S."/>
            <person name="Lin W."/>
            <person name="Guo K."/>
            <person name="Jin S."/>
            <person name="Xu P."/>
            <person name="Storey K.B."/>
            <person name="Huan P."/>
            <person name="Zhang T."/>
            <person name="Zhou Y."/>
            <person name="Zhang J."/>
            <person name="Lin C."/>
            <person name="Li X."/>
            <person name="Xing L."/>
            <person name="Huo D."/>
            <person name="Sun M."/>
            <person name="Wang L."/>
            <person name="Mercier A."/>
            <person name="Li F."/>
            <person name="Yang H."/>
            <person name="Xiang J."/>
        </authorList>
    </citation>
    <scope>NUCLEOTIDE SEQUENCE [LARGE SCALE GENOMIC DNA]</scope>
    <source>
        <strain evidence="2">Shaxun</strain>
        <tissue evidence="2">Muscle</tissue>
    </source>
</reference>
<organism evidence="2 3">
    <name type="scientific">Stichopus japonicus</name>
    <name type="common">Sea cucumber</name>
    <dbReference type="NCBI Taxonomy" id="307972"/>
    <lineage>
        <taxon>Eukaryota</taxon>
        <taxon>Metazoa</taxon>
        <taxon>Echinodermata</taxon>
        <taxon>Eleutherozoa</taxon>
        <taxon>Echinozoa</taxon>
        <taxon>Holothuroidea</taxon>
        <taxon>Aspidochirotacea</taxon>
        <taxon>Aspidochirotida</taxon>
        <taxon>Stichopodidae</taxon>
        <taxon>Apostichopus</taxon>
    </lineage>
</organism>
<dbReference type="PANTHER" id="PTHR37915">
    <property type="match status" value="1"/>
</dbReference>
<name>A0A2G8LJ06_STIJA</name>
<feature type="compositionally biased region" description="Basic and acidic residues" evidence="1">
    <location>
        <begin position="230"/>
        <end position="243"/>
    </location>
</feature>
<gene>
    <name evidence="2" type="ORF">BSL78_02865</name>
</gene>
<dbReference type="AlphaFoldDB" id="A0A2G8LJ06"/>
<evidence type="ECO:0000313" key="2">
    <source>
        <dbReference type="EMBL" id="PIK60237.1"/>
    </source>
</evidence>